<evidence type="ECO:0000256" key="3">
    <source>
        <dbReference type="SAM" id="SignalP"/>
    </source>
</evidence>
<feature type="compositionally biased region" description="Polar residues" evidence="2">
    <location>
        <begin position="145"/>
        <end position="167"/>
    </location>
</feature>
<organism evidence="5 6">
    <name type="scientific">Peronospora farinosa</name>
    <dbReference type="NCBI Taxonomy" id="134698"/>
    <lineage>
        <taxon>Eukaryota</taxon>
        <taxon>Sar</taxon>
        <taxon>Stramenopiles</taxon>
        <taxon>Oomycota</taxon>
        <taxon>Peronosporomycetes</taxon>
        <taxon>Peronosporales</taxon>
        <taxon>Peronosporaceae</taxon>
        <taxon>Peronospora</taxon>
    </lineage>
</organism>
<evidence type="ECO:0000256" key="1">
    <source>
        <dbReference type="ARBA" id="ARBA00022801"/>
    </source>
</evidence>
<feature type="compositionally biased region" description="Gly residues" evidence="2">
    <location>
        <begin position="213"/>
        <end position="231"/>
    </location>
</feature>
<evidence type="ECO:0000259" key="4">
    <source>
        <dbReference type="Pfam" id="PF08450"/>
    </source>
</evidence>
<dbReference type="SUPFAM" id="SSF63829">
    <property type="entry name" value="Calcium-dependent phosphotriesterase"/>
    <property type="match status" value="1"/>
</dbReference>
<evidence type="ECO:0000313" key="5">
    <source>
        <dbReference type="EMBL" id="CAI5729663.1"/>
    </source>
</evidence>
<dbReference type="InterPro" id="IPR011042">
    <property type="entry name" value="6-blade_b-propeller_TolB-like"/>
</dbReference>
<dbReference type="GO" id="GO:0016787">
    <property type="term" value="F:hydrolase activity"/>
    <property type="evidence" value="ECO:0007669"/>
    <property type="project" value="UniProtKB-KW"/>
</dbReference>
<evidence type="ECO:0000256" key="2">
    <source>
        <dbReference type="SAM" id="MobiDB-lite"/>
    </source>
</evidence>
<dbReference type="PANTHER" id="PTHR47572:SF4">
    <property type="entry name" value="LACTONASE DRP35"/>
    <property type="match status" value="1"/>
</dbReference>
<feature type="compositionally biased region" description="Gly residues" evidence="2">
    <location>
        <begin position="239"/>
        <end position="287"/>
    </location>
</feature>
<feature type="region of interest" description="Disordered" evidence="2">
    <location>
        <begin position="124"/>
        <end position="320"/>
    </location>
</feature>
<feature type="chain" id="PRO_5043606199" description="SMP-30/Gluconolactonase/LRE-like region domain-containing protein" evidence="3">
    <location>
        <begin position="20"/>
        <end position="806"/>
    </location>
</feature>
<feature type="domain" description="SMP-30/Gluconolactonase/LRE-like region" evidence="4">
    <location>
        <begin position="474"/>
        <end position="761"/>
    </location>
</feature>
<reference evidence="5" key="1">
    <citation type="submission" date="2022-12" db="EMBL/GenBank/DDBJ databases">
        <authorList>
            <person name="Webb A."/>
        </authorList>
    </citation>
    <scope>NUCLEOTIDE SEQUENCE</scope>
    <source>
        <strain evidence="5">Pf2</strain>
    </source>
</reference>
<dbReference type="PANTHER" id="PTHR47572">
    <property type="entry name" value="LIPOPROTEIN-RELATED"/>
    <property type="match status" value="1"/>
</dbReference>
<protein>
    <recommendedName>
        <fullName evidence="4">SMP-30/Gluconolactonase/LRE-like region domain-containing protein</fullName>
    </recommendedName>
</protein>
<dbReference type="Pfam" id="PF08450">
    <property type="entry name" value="SGL"/>
    <property type="match status" value="1"/>
</dbReference>
<dbReference type="EMBL" id="CANTFK010000836">
    <property type="protein sequence ID" value="CAI5729663.1"/>
    <property type="molecule type" value="Genomic_DNA"/>
</dbReference>
<name>A0AAV0TYL8_9STRA</name>
<sequence>MKCMRWLLLVAAALASVQALEDVMASHSLMELKQILLASSQLQNGRRLLSIDLFEDHAARYLTTTEDTSKEVVPLYKLYKELYPTQVAAWATTESLQLTYFEKNVFPKIKNKADKLLKTSRLGANGLKNGDESDGQMNKGDGLTPSGNSNSQISNSKTPYSGVSPNRGTSANGGTTLSGGTLTSDGMSANDRASGDTSGRGSMFMNGDRISTNGGGTPAEGGGTSVKGGGTSVKDGGTSAEGGGTSVKGGGTSVKGGGPSAEGGGASGKGGGTLAEGGGTSAEGGGSSAKNGGTSVKGGGMPAGGGGTSAQGGGTPAQGAGTRLKVLARGSRWWHVRSRWWTSAQGAGTPAQGGGTSAQGGGTSAQGGGTPAEGGGISTSRRSITVSGTLAATSTSTPTRSASGTSFWSATYNSKLSTIVGSLSSQVGTIQTVVQSSSGSSSSSSLAVNRYTAPTTIQGYTSPSRRYLTDGTSHSSNIDLLFCDVAGNAIWKWSAQDVPDATVTNTSSSTTEIDVDVNGVCSATTTLTVSAFQSGCSYQNHPEGCDNVYYKGCSGITVSPTSDRIVIARNAGRTLGVLNYKSVGNSCQGQIVDAITMYRGKKFNSPSYAEYASNGILYFTDSPFGLATSDADFDGDTLDKSPLREIPFNGVYMLRNGTNQSVELVDCDMTRPNKIAFSPAQDIMYITNSQKNNSYVKSYNMADDGTVSKSSIFFNFTAHPELETEAGYATGIKVDDNGFVYVVCYKGVYVFSPEAELASAIMSSEELDSVSMALGRLFISGSFGLVAQTIGVPSQTLPRAAVTCSA</sequence>
<feature type="compositionally biased region" description="Gly residues" evidence="2">
    <location>
        <begin position="351"/>
        <end position="377"/>
    </location>
</feature>
<feature type="compositionally biased region" description="Gly residues" evidence="2">
    <location>
        <begin position="295"/>
        <end position="316"/>
    </location>
</feature>
<dbReference type="Gene3D" id="2.120.10.30">
    <property type="entry name" value="TolB, C-terminal domain"/>
    <property type="match status" value="1"/>
</dbReference>
<keyword evidence="1" id="KW-0378">Hydrolase</keyword>
<gene>
    <name evidence="5" type="ORF">PFR002_LOCUS6081</name>
</gene>
<proteinExistence type="predicted"/>
<dbReference type="InterPro" id="IPR051262">
    <property type="entry name" value="SMP-30/CGR1_Lactonase"/>
</dbReference>
<feature type="compositionally biased region" description="Low complexity" evidence="2">
    <location>
        <begin position="168"/>
        <end position="184"/>
    </location>
</feature>
<dbReference type="Proteomes" id="UP001159659">
    <property type="component" value="Unassembled WGS sequence"/>
</dbReference>
<dbReference type="AlphaFoldDB" id="A0AAV0TYL8"/>
<comment type="caution">
    <text evidence="5">The sequence shown here is derived from an EMBL/GenBank/DDBJ whole genome shotgun (WGS) entry which is preliminary data.</text>
</comment>
<evidence type="ECO:0000313" key="6">
    <source>
        <dbReference type="Proteomes" id="UP001159659"/>
    </source>
</evidence>
<dbReference type="InterPro" id="IPR013658">
    <property type="entry name" value="SGL"/>
</dbReference>
<keyword evidence="3" id="KW-0732">Signal</keyword>
<accession>A0AAV0TYL8</accession>
<feature type="signal peptide" evidence="3">
    <location>
        <begin position="1"/>
        <end position="19"/>
    </location>
</feature>
<feature type="region of interest" description="Disordered" evidence="2">
    <location>
        <begin position="343"/>
        <end position="381"/>
    </location>
</feature>